<organism evidence="10 11">
    <name type="scientific">Candidatus Collierbacteria bacterium RIFCSPHIGHO2_01_FULL_50_25</name>
    <dbReference type="NCBI Taxonomy" id="1817722"/>
    <lineage>
        <taxon>Bacteria</taxon>
        <taxon>Candidatus Collieribacteriota</taxon>
    </lineage>
</organism>
<evidence type="ECO:0000256" key="3">
    <source>
        <dbReference type="ARBA" id="ARBA00022695"/>
    </source>
</evidence>
<feature type="binding site" evidence="7">
    <location>
        <position position="547"/>
    </location>
    <ligand>
        <name>Mg(2+)</name>
        <dbReference type="ChEBI" id="CHEBI:18420"/>
    </ligand>
</feature>
<dbReference type="Gene3D" id="1.10.40.90">
    <property type="match status" value="1"/>
</dbReference>
<comment type="cofactor">
    <cofactor evidence="7">
        <name>Zn(2+)</name>
        <dbReference type="ChEBI" id="CHEBI:29105"/>
    </cofactor>
    <text evidence="7">Binds 2 Zn(2+) ions per subunit.</text>
</comment>
<dbReference type="InterPro" id="IPR042102">
    <property type="entry name" value="RNA_pol_Rpb1_3_sf"/>
</dbReference>
<dbReference type="Pfam" id="PF04997">
    <property type="entry name" value="RNA_pol_Rpb1_1"/>
    <property type="match status" value="1"/>
</dbReference>
<feature type="binding site" evidence="7">
    <location>
        <position position="872"/>
    </location>
    <ligand>
        <name>Zn(2+)</name>
        <dbReference type="ChEBI" id="CHEBI:29105"/>
        <label>2</label>
    </ligand>
</feature>
<dbReference type="InterPro" id="IPR007081">
    <property type="entry name" value="RNA_pol_Rpb1_5"/>
</dbReference>
<feature type="binding site" evidence="7">
    <location>
        <position position="62"/>
    </location>
    <ligand>
        <name>Zn(2+)</name>
        <dbReference type="ChEBI" id="CHEBI:29105"/>
        <label>1</label>
    </ligand>
</feature>
<comment type="cofactor">
    <cofactor evidence="7">
        <name>Mg(2+)</name>
        <dbReference type="ChEBI" id="CHEBI:18420"/>
    </cofactor>
    <text evidence="7">Binds 1 Mg(2+) ion per subunit.</text>
</comment>
<dbReference type="InterPro" id="IPR044893">
    <property type="entry name" value="RNA_pol_Rpb1_clamp_domain"/>
</dbReference>
<dbReference type="InterPro" id="IPR012754">
    <property type="entry name" value="DNA-dir_RpoC_beta_prime_bact"/>
</dbReference>
<dbReference type="Pfam" id="PF04983">
    <property type="entry name" value="RNA_pol_Rpb1_3"/>
    <property type="match status" value="1"/>
</dbReference>
<dbReference type="PANTHER" id="PTHR19376">
    <property type="entry name" value="DNA-DIRECTED RNA POLYMERASE"/>
    <property type="match status" value="1"/>
</dbReference>
<comment type="catalytic activity">
    <reaction evidence="6 7 8">
        <text>RNA(n) + a ribonucleoside 5'-triphosphate = RNA(n+1) + diphosphate</text>
        <dbReference type="Rhea" id="RHEA:21248"/>
        <dbReference type="Rhea" id="RHEA-COMP:14527"/>
        <dbReference type="Rhea" id="RHEA-COMP:17342"/>
        <dbReference type="ChEBI" id="CHEBI:33019"/>
        <dbReference type="ChEBI" id="CHEBI:61557"/>
        <dbReference type="ChEBI" id="CHEBI:140395"/>
        <dbReference type="EC" id="2.7.7.6"/>
    </reaction>
</comment>
<dbReference type="GO" id="GO:0000428">
    <property type="term" value="C:DNA-directed RNA polymerase complex"/>
    <property type="evidence" value="ECO:0007669"/>
    <property type="project" value="UniProtKB-KW"/>
</dbReference>
<dbReference type="InterPro" id="IPR038120">
    <property type="entry name" value="Rpb1_funnel_sf"/>
</dbReference>
<keyword evidence="5 7" id="KW-0804">Transcription</keyword>
<protein>
    <recommendedName>
        <fullName evidence="7">DNA-directed RNA polymerase subunit beta'</fullName>
        <shortName evidence="7">RNAP subunit beta'</shortName>
        <ecNumber evidence="7">2.7.7.6</ecNumber>
    </recommendedName>
    <alternativeName>
        <fullName evidence="7">RNA polymerase subunit beta'</fullName>
    </alternativeName>
    <alternativeName>
        <fullName evidence="7">Transcriptase subunit beta'</fullName>
    </alternativeName>
</protein>
<evidence type="ECO:0000256" key="4">
    <source>
        <dbReference type="ARBA" id="ARBA00022723"/>
    </source>
</evidence>
<dbReference type="Gene3D" id="1.10.150.390">
    <property type="match status" value="1"/>
</dbReference>
<name>A0A1F5EWB4_9BACT</name>
<keyword evidence="1 7" id="KW-0240">DNA-directed RNA polymerase</keyword>
<comment type="subunit">
    <text evidence="7">The RNAP catalytic core consists of 2 alpha, 1 beta, 1 beta' and 1 omega subunit. When a sigma factor is associated with the core the holoenzyme is formed, which can initiate transcription.</text>
</comment>
<evidence type="ECO:0000256" key="7">
    <source>
        <dbReference type="HAMAP-Rule" id="MF_01322"/>
    </source>
</evidence>
<keyword evidence="2 7" id="KW-0808">Transferase</keyword>
<keyword evidence="3 7" id="KW-0548">Nucleotidyltransferase</keyword>
<feature type="binding site" evidence="7">
    <location>
        <position position="75"/>
    </location>
    <ligand>
        <name>Zn(2+)</name>
        <dbReference type="ChEBI" id="CHEBI:29105"/>
        <label>1</label>
    </ligand>
</feature>
<keyword evidence="7" id="KW-0460">Magnesium</keyword>
<dbReference type="Gene3D" id="1.10.132.30">
    <property type="match status" value="1"/>
</dbReference>
<feature type="binding site" evidence="7">
    <location>
        <position position="545"/>
    </location>
    <ligand>
        <name>Mg(2+)</name>
        <dbReference type="ChEBI" id="CHEBI:18420"/>
    </ligand>
</feature>
<evidence type="ECO:0000256" key="8">
    <source>
        <dbReference type="RuleBase" id="RU004279"/>
    </source>
</evidence>
<dbReference type="Gene3D" id="1.10.1790.20">
    <property type="match status" value="1"/>
</dbReference>
<keyword evidence="7" id="KW-0862">Zinc</keyword>
<evidence type="ECO:0000259" key="9">
    <source>
        <dbReference type="SMART" id="SM00663"/>
    </source>
</evidence>
<feature type="binding site" evidence="7">
    <location>
        <position position="949"/>
    </location>
    <ligand>
        <name>Zn(2+)</name>
        <dbReference type="ChEBI" id="CHEBI:29105"/>
        <label>2</label>
    </ligand>
</feature>
<evidence type="ECO:0000313" key="10">
    <source>
        <dbReference type="EMBL" id="OGD71679.1"/>
    </source>
</evidence>
<dbReference type="EMBL" id="MFAG01000026">
    <property type="protein sequence ID" value="OGD71679.1"/>
    <property type="molecule type" value="Genomic_DNA"/>
</dbReference>
<comment type="caution">
    <text evidence="10">The sequence shown here is derived from an EMBL/GenBank/DDBJ whole genome shotgun (WGS) entry which is preliminary data.</text>
</comment>
<dbReference type="Proteomes" id="UP000177979">
    <property type="component" value="Unassembled WGS sequence"/>
</dbReference>
<dbReference type="InterPro" id="IPR000722">
    <property type="entry name" value="RNA_pol_asu"/>
</dbReference>
<dbReference type="InterPro" id="IPR007066">
    <property type="entry name" value="RNA_pol_Rpb1_3"/>
</dbReference>
<keyword evidence="4 7" id="KW-0479">Metal-binding</keyword>
<evidence type="ECO:0000256" key="2">
    <source>
        <dbReference type="ARBA" id="ARBA00022679"/>
    </source>
</evidence>
<dbReference type="SUPFAM" id="SSF64484">
    <property type="entry name" value="beta and beta-prime subunits of DNA dependent RNA-polymerase"/>
    <property type="match status" value="1"/>
</dbReference>
<dbReference type="PANTHER" id="PTHR19376:SF54">
    <property type="entry name" value="DNA-DIRECTED RNA POLYMERASE SUBUNIT BETA"/>
    <property type="match status" value="1"/>
</dbReference>
<dbReference type="InterPro" id="IPR006592">
    <property type="entry name" value="RNA_pol_N"/>
</dbReference>
<dbReference type="Gene3D" id="4.10.860.120">
    <property type="entry name" value="RNA polymerase II, clamp domain"/>
    <property type="match status" value="1"/>
</dbReference>
<dbReference type="GO" id="GO:0008270">
    <property type="term" value="F:zinc ion binding"/>
    <property type="evidence" value="ECO:0007669"/>
    <property type="project" value="UniProtKB-UniRule"/>
</dbReference>
<dbReference type="Gene3D" id="2.40.50.100">
    <property type="match status" value="1"/>
</dbReference>
<dbReference type="CDD" id="cd01609">
    <property type="entry name" value="RNAP_beta'_N"/>
    <property type="match status" value="1"/>
</dbReference>
<dbReference type="GO" id="GO:0006351">
    <property type="term" value="P:DNA-templated transcription"/>
    <property type="evidence" value="ECO:0007669"/>
    <property type="project" value="UniProtKB-UniRule"/>
</dbReference>
<dbReference type="NCBIfam" id="TIGR02386">
    <property type="entry name" value="rpoC_TIGR"/>
    <property type="match status" value="1"/>
</dbReference>
<feature type="binding site" evidence="7">
    <location>
        <position position="60"/>
    </location>
    <ligand>
        <name>Zn(2+)</name>
        <dbReference type="ChEBI" id="CHEBI:29105"/>
        <label>1</label>
    </ligand>
</feature>
<dbReference type="Gene3D" id="2.40.40.20">
    <property type="match status" value="1"/>
</dbReference>
<dbReference type="InterPro" id="IPR007080">
    <property type="entry name" value="RNA_pol_Rpb1_1"/>
</dbReference>
<proteinExistence type="inferred from homology"/>
<dbReference type="STRING" id="1817722.A2703_01760"/>
<dbReference type="CDD" id="cd02655">
    <property type="entry name" value="RNAP_beta'_C"/>
    <property type="match status" value="1"/>
</dbReference>
<comment type="function">
    <text evidence="7 8">DNA-dependent RNA polymerase catalyzes the transcription of DNA into RNA using the four ribonucleoside triphosphates as substrates.</text>
</comment>
<dbReference type="HAMAP" id="MF_01322">
    <property type="entry name" value="RNApol_bact_RpoC"/>
    <property type="match status" value="1"/>
</dbReference>
<feature type="binding site" evidence="7">
    <location>
        <position position="78"/>
    </location>
    <ligand>
        <name>Zn(2+)</name>
        <dbReference type="ChEBI" id="CHEBI:29105"/>
        <label>1</label>
    </ligand>
</feature>
<dbReference type="Pfam" id="PF00623">
    <property type="entry name" value="RNA_pol_Rpb1_2"/>
    <property type="match status" value="2"/>
</dbReference>
<dbReference type="GO" id="GO:0003677">
    <property type="term" value="F:DNA binding"/>
    <property type="evidence" value="ECO:0007669"/>
    <property type="project" value="UniProtKB-UniRule"/>
</dbReference>
<feature type="domain" description="RNA polymerase N-terminal" evidence="9">
    <location>
        <begin position="318"/>
        <end position="598"/>
    </location>
</feature>
<accession>A0A1F5EWB4</accession>
<dbReference type="InterPro" id="IPR045867">
    <property type="entry name" value="DNA-dir_RpoC_beta_prime"/>
</dbReference>
<reference evidence="10 11" key="1">
    <citation type="journal article" date="2016" name="Nat. Commun.">
        <title>Thousands of microbial genomes shed light on interconnected biogeochemical processes in an aquifer system.</title>
        <authorList>
            <person name="Anantharaman K."/>
            <person name="Brown C.T."/>
            <person name="Hug L.A."/>
            <person name="Sharon I."/>
            <person name="Castelle C.J."/>
            <person name="Probst A.J."/>
            <person name="Thomas B.C."/>
            <person name="Singh A."/>
            <person name="Wilkins M.J."/>
            <person name="Karaoz U."/>
            <person name="Brodie E.L."/>
            <person name="Williams K.H."/>
            <person name="Hubbard S.S."/>
            <person name="Banfield J.F."/>
        </authorList>
    </citation>
    <scope>NUCLEOTIDE SEQUENCE [LARGE SCALE GENOMIC DNA]</scope>
</reference>
<feature type="binding site" evidence="7">
    <location>
        <position position="543"/>
    </location>
    <ligand>
        <name>Mg(2+)</name>
        <dbReference type="ChEBI" id="CHEBI:18420"/>
    </ligand>
</feature>
<dbReference type="GO" id="GO:0000287">
    <property type="term" value="F:magnesium ion binding"/>
    <property type="evidence" value="ECO:0007669"/>
    <property type="project" value="UniProtKB-UniRule"/>
</dbReference>
<sequence length="1235" mass="137038">MKNIVDFAGLQIKLASPEEILSWSHGEVLKPETINYRTQKPEKDGLFCERIFGPTKDWECYCGKYKRVRFRGIICDKCGVEVTQSRVRRERMGHIKLATPIAHVWFFKGAPSKISLILDISPKKLTSVIYFSKYLVLAIDESAKEGAISRIAGEKERKVGDIRNDFDNRIEKFKDEGRGQLVALKKAVKDKDEQALKIENAKLGLKQRIAAIREQMVSEITLQEEISQKLADLIGSVQVNSLLSESEFMKFEDYGLTDWLTVGMGAEALIESLKRLDLDALAGKLREDLKSNSETKRLKATKRLQVVRGLKNSEIKPEWMILTVLPVIPPDLRPMVQLSGGRYAASDLNDLYRRVINRNNRLKHLIVLGAPEIILRNEKRMLQEALDALIDSSQAKTSRRSRTGKTLKSISDLLKGKQGRFRQNLLGKRVDYSGRSVIVVGPELDINQCGLPKEMALEMFKPFVLRELILKGLAPNVKSAKNIIEKRPPEVFDILEEITHEHPVLLNRAPTLHKLSIQAFWPVLVEGSAIRLHPVVCEGFNADFDGDQMAVHVPLTDKAKKEAVKYMFPRVNLLKPSSGNPINIPVKKEMGIGIYLISSVDVTIPAHTSPFAGREEAITAHQNDIIKLRQAIKIRLNPEDTVLTDSTVGRILFNQILPEEWKFNNEAMPAKALSNLFEKAIKELDNDRVVKLIDDIKNLGFEVITTSGLSFSISDNELYSGKEDILEDGNKKAKEIEDNYRLGLITNEERKKLTIDMWMATTEELAEKTWTTFSVDNPIRTIIDTGGGRINKNTIKQLSAMRGIGVDPMGNFVELPTKSNYREGLSIFEYVTAIRGSRKGLTDTALRTADAGYLTRRLVDVSHDVIIRADDCGETEGLEIRSDIRGAQFAARLVTRIAAKKVIDPTTKKVIVDAGELITDLIAKQIKEAKVESVLIHSPLTCKLRFGICAKCYGMNYATNAMARVGDPVGIIAAQSIGEPGTQLTMRTKHSGGVAGLDVTQGLPRVTELLEARSPKIAAPIAEVSGKVKVMETDNGYRITITPTGSKEDRKEYVVPLTLNLLVADGDVVGAGAQLASGGVDVKNLLKIKGLRASQEYLIKEVQGVYESQGIAINDKHFEVIVRQMSDKIRIDEPGDTQLLSGDVVSRGTYELANEAVIAQGGNPATATHIILGTIRASLYTDSWLSAASFQDTTSVLTDASVQGRVDHLIGMKENVIIGRLIPTSKSRAAIENLW</sequence>
<feature type="binding site" evidence="7">
    <location>
        <position position="952"/>
    </location>
    <ligand>
        <name>Zn(2+)</name>
        <dbReference type="ChEBI" id="CHEBI:29105"/>
        <label>2</label>
    </ligand>
</feature>
<dbReference type="AlphaFoldDB" id="A0A1F5EWB4"/>
<evidence type="ECO:0000256" key="5">
    <source>
        <dbReference type="ARBA" id="ARBA00023163"/>
    </source>
</evidence>
<dbReference type="Pfam" id="PF04998">
    <property type="entry name" value="RNA_pol_Rpb1_5"/>
    <property type="match status" value="1"/>
</dbReference>
<gene>
    <name evidence="7" type="primary">rpoC</name>
    <name evidence="10" type="ORF">A2703_01760</name>
</gene>
<dbReference type="SMART" id="SM00663">
    <property type="entry name" value="RPOLA_N"/>
    <property type="match status" value="1"/>
</dbReference>
<comment type="similarity">
    <text evidence="7 8">Belongs to the RNA polymerase beta' chain family.</text>
</comment>
<evidence type="ECO:0000256" key="6">
    <source>
        <dbReference type="ARBA" id="ARBA00048552"/>
    </source>
</evidence>
<dbReference type="GO" id="GO:0003899">
    <property type="term" value="F:DNA-directed RNA polymerase activity"/>
    <property type="evidence" value="ECO:0007669"/>
    <property type="project" value="UniProtKB-UniRule"/>
</dbReference>
<dbReference type="EC" id="2.7.7.6" evidence="7"/>
<evidence type="ECO:0000313" key="11">
    <source>
        <dbReference type="Proteomes" id="UP000177979"/>
    </source>
</evidence>
<feature type="binding site" evidence="7">
    <location>
        <position position="942"/>
    </location>
    <ligand>
        <name>Zn(2+)</name>
        <dbReference type="ChEBI" id="CHEBI:29105"/>
        <label>2</label>
    </ligand>
</feature>
<dbReference type="Gene3D" id="1.10.274.100">
    <property type="entry name" value="RNA polymerase Rpb1, domain 3"/>
    <property type="match status" value="2"/>
</dbReference>
<evidence type="ECO:0000256" key="1">
    <source>
        <dbReference type="ARBA" id="ARBA00022478"/>
    </source>
</evidence>